<comment type="caution">
    <text evidence="1">The sequence shown here is derived from an EMBL/GenBank/DDBJ whole genome shotgun (WGS) entry which is preliminary data.</text>
</comment>
<organism evidence="1 2">
    <name type="scientific">Larimichthys crocea</name>
    <name type="common">Large yellow croaker</name>
    <name type="synonym">Pseudosciaena crocea</name>
    <dbReference type="NCBI Taxonomy" id="215358"/>
    <lineage>
        <taxon>Eukaryota</taxon>
        <taxon>Metazoa</taxon>
        <taxon>Chordata</taxon>
        <taxon>Craniata</taxon>
        <taxon>Vertebrata</taxon>
        <taxon>Euteleostomi</taxon>
        <taxon>Actinopterygii</taxon>
        <taxon>Neopterygii</taxon>
        <taxon>Teleostei</taxon>
        <taxon>Neoteleostei</taxon>
        <taxon>Acanthomorphata</taxon>
        <taxon>Eupercaria</taxon>
        <taxon>Sciaenidae</taxon>
        <taxon>Larimichthys</taxon>
    </lineage>
</organism>
<dbReference type="Proteomes" id="UP000793456">
    <property type="component" value="Chromosome V"/>
</dbReference>
<gene>
    <name evidence="1" type="ORF">E3U43_003547</name>
</gene>
<dbReference type="EMBL" id="CM011678">
    <property type="protein sequence ID" value="TMS19226.1"/>
    <property type="molecule type" value="Genomic_DNA"/>
</dbReference>
<protein>
    <submittedName>
        <fullName evidence="1">Uncharacterized protein</fullName>
    </submittedName>
</protein>
<evidence type="ECO:0000313" key="2">
    <source>
        <dbReference type="Proteomes" id="UP000793456"/>
    </source>
</evidence>
<proteinExistence type="predicted"/>
<name>A0ACD3RIA9_LARCR</name>
<sequence>MELHIRHISDVHWESEANVSSFSPKQQGNPGLVPPSLAVSSTSSPPSLSPPASQERTLIRTLGLFSLVQFECVGPHRPPPPPQSHPPLSNTNTRLVLIEPGLALCYQSLSLFWFDFSRQRKGDFIPSFKRIDLDQNKLV</sequence>
<reference evidence="1" key="1">
    <citation type="submission" date="2018-11" db="EMBL/GenBank/DDBJ databases">
        <title>The sequence and de novo assembly of Larimichthys crocea genome using PacBio and Hi-C technologies.</title>
        <authorList>
            <person name="Xu P."/>
            <person name="Chen B."/>
            <person name="Zhou Z."/>
            <person name="Ke Q."/>
            <person name="Wu Y."/>
            <person name="Bai H."/>
            <person name="Pu F."/>
        </authorList>
    </citation>
    <scope>NUCLEOTIDE SEQUENCE</scope>
    <source>
        <tissue evidence="1">Muscle</tissue>
    </source>
</reference>
<keyword evidence="2" id="KW-1185">Reference proteome</keyword>
<accession>A0ACD3RIA9</accession>
<evidence type="ECO:0000313" key="1">
    <source>
        <dbReference type="EMBL" id="TMS19226.1"/>
    </source>
</evidence>